<comment type="caution">
    <text evidence="6">The sequence shown here is derived from an EMBL/GenBank/DDBJ whole genome shotgun (WGS) entry which is preliminary data.</text>
</comment>
<dbReference type="InterPro" id="IPR036069">
    <property type="entry name" value="DUF34/NIF3_sf"/>
</dbReference>
<proteinExistence type="inferred from homology"/>
<feature type="binding site" evidence="5">
    <location>
        <position position="67"/>
    </location>
    <ligand>
        <name>a divalent metal cation</name>
        <dbReference type="ChEBI" id="CHEBI:60240"/>
        <label>1</label>
    </ligand>
</feature>
<comment type="subunit">
    <text evidence="2">Homohexamer.</text>
</comment>
<dbReference type="InterPro" id="IPR002678">
    <property type="entry name" value="DUF34/NIF3"/>
</dbReference>
<dbReference type="FunFam" id="3.40.1390.30:FF:000001">
    <property type="entry name" value="GTP cyclohydrolase 1 type 2"/>
    <property type="match status" value="1"/>
</dbReference>
<keyword evidence="4 5" id="KW-0479">Metal-binding</keyword>
<accession>A0A9D1VBX5</accession>
<reference evidence="6" key="1">
    <citation type="journal article" date="2021" name="PeerJ">
        <title>Extensive microbial diversity within the chicken gut microbiome revealed by metagenomics and culture.</title>
        <authorList>
            <person name="Gilroy R."/>
            <person name="Ravi A."/>
            <person name="Getino M."/>
            <person name="Pursley I."/>
            <person name="Horton D.L."/>
            <person name="Alikhan N.F."/>
            <person name="Baker D."/>
            <person name="Gharbi K."/>
            <person name="Hall N."/>
            <person name="Watson M."/>
            <person name="Adriaenssens E.M."/>
            <person name="Foster-Nyarko E."/>
            <person name="Jarju S."/>
            <person name="Secka A."/>
            <person name="Antonio M."/>
            <person name="Oren A."/>
            <person name="Chaudhuri R.R."/>
            <person name="La Ragione R."/>
            <person name="Hildebrand F."/>
            <person name="Pallen M.J."/>
        </authorList>
    </citation>
    <scope>NUCLEOTIDE SEQUENCE</scope>
    <source>
        <strain evidence="6">14975</strain>
    </source>
</reference>
<dbReference type="GO" id="GO:0005737">
    <property type="term" value="C:cytoplasm"/>
    <property type="evidence" value="ECO:0007669"/>
    <property type="project" value="TreeGrafter"/>
</dbReference>
<dbReference type="Pfam" id="PF01784">
    <property type="entry name" value="DUF34_NIF3"/>
    <property type="match status" value="1"/>
</dbReference>
<dbReference type="EMBL" id="DXFQ01000108">
    <property type="protein sequence ID" value="HIX20154.1"/>
    <property type="molecule type" value="Genomic_DNA"/>
</dbReference>
<gene>
    <name evidence="6" type="ORF">H9862_06090</name>
</gene>
<dbReference type="AlphaFoldDB" id="A0A9D1VBX5"/>
<feature type="binding site" evidence="5">
    <location>
        <position position="220"/>
    </location>
    <ligand>
        <name>a divalent metal cation</name>
        <dbReference type="ChEBI" id="CHEBI:60240"/>
        <label>1</label>
    </ligand>
</feature>
<feature type="binding site" evidence="5">
    <location>
        <position position="66"/>
    </location>
    <ligand>
        <name>a divalent metal cation</name>
        <dbReference type="ChEBI" id="CHEBI:60240"/>
        <label>1</label>
    </ligand>
</feature>
<evidence type="ECO:0000256" key="2">
    <source>
        <dbReference type="ARBA" id="ARBA00011643"/>
    </source>
</evidence>
<evidence type="ECO:0000256" key="3">
    <source>
        <dbReference type="ARBA" id="ARBA00022112"/>
    </source>
</evidence>
<evidence type="ECO:0000313" key="7">
    <source>
        <dbReference type="Proteomes" id="UP000823964"/>
    </source>
</evidence>
<sequence length="252" mass="26970">MTKLADIVKLLDTRLRVAEIRDAPVALNGLQVENDGNVTLVALAVDGSQATIDEAVAAGADLLILHHGIFWCGLRPLTGWWRRKLCRCLAGNLAVYAAHLPLDLHPELGNNAGIARGLGLRDVQPEIDYHGTLIGLSGLFEGSVGELRERYAAITGSAVTGVVHDAEAPAGRVAVCSGGGGEEIYQVQAKGYRCYLTGEENHWVLNAAQDMGINLLFAGHYATETFGVKALGELLEREFGLPTMFIDRPTGM</sequence>
<evidence type="ECO:0000256" key="5">
    <source>
        <dbReference type="PIRSR" id="PIRSR602678-1"/>
    </source>
</evidence>
<feature type="binding site" evidence="5">
    <location>
        <position position="103"/>
    </location>
    <ligand>
        <name>a divalent metal cation</name>
        <dbReference type="ChEBI" id="CHEBI:60240"/>
        <label>1</label>
    </ligand>
</feature>
<dbReference type="Proteomes" id="UP000823964">
    <property type="component" value="Unassembled WGS sequence"/>
</dbReference>
<dbReference type="NCBIfam" id="TIGR00486">
    <property type="entry name" value="YbgI_SA1388"/>
    <property type="match status" value="1"/>
</dbReference>
<dbReference type="Gene3D" id="3.40.1390.30">
    <property type="entry name" value="NIF3 (NGG1p interacting factor 3)-like"/>
    <property type="match status" value="2"/>
</dbReference>
<comment type="similarity">
    <text evidence="1">Belongs to the GTP cyclohydrolase I type 2/NIF3 family.</text>
</comment>
<dbReference type="PANTHER" id="PTHR13799:SF14">
    <property type="entry name" value="GTP CYCLOHYDROLASE 1 TYPE 2 HOMOLOG"/>
    <property type="match status" value="1"/>
</dbReference>
<dbReference type="GO" id="GO:0046872">
    <property type="term" value="F:metal ion binding"/>
    <property type="evidence" value="ECO:0007669"/>
    <property type="project" value="UniProtKB-KW"/>
</dbReference>
<name>A0A9D1VBX5_9BACT</name>
<dbReference type="PANTHER" id="PTHR13799">
    <property type="entry name" value="NGG1 INTERACTING FACTOR 3"/>
    <property type="match status" value="1"/>
</dbReference>
<feature type="binding site" evidence="5">
    <location>
        <position position="224"/>
    </location>
    <ligand>
        <name>a divalent metal cation</name>
        <dbReference type="ChEBI" id="CHEBI:60240"/>
        <label>1</label>
    </ligand>
</feature>
<reference evidence="6" key="2">
    <citation type="submission" date="2021-04" db="EMBL/GenBank/DDBJ databases">
        <authorList>
            <person name="Gilroy R."/>
        </authorList>
    </citation>
    <scope>NUCLEOTIDE SEQUENCE</scope>
    <source>
        <strain evidence="6">14975</strain>
    </source>
</reference>
<evidence type="ECO:0000313" key="6">
    <source>
        <dbReference type="EMBL" id="HIX20154.1"/>
    </source>
</evidence>
<dbReference type="SUPFAM" id="SSF102705">
    <property type="entry name" value="NIF3 (NGG1p interacting factor 3)-like"/>
    <property type="match status" value="1"/>
</dbReference>
<evidence type="ECO:0000256" key="4">
    <source>
        <dbReference type="ARBA" id="ARBA00022723"/>
    </source>
</evidence>
<evidence type="ECO:0000256" key="1">
    <source>
        <dbReference type="ARBA" id="ARBA00006964"/>
    </source>
</evidence>
<protein>
    <recommendedName>
        <fullName evidence="3">GTP cyclohydrolase 1 type 2 homolog</fullName>
    </recommendedName>
</protein>
<organism evidence="6 7">
    <name type="scientific">Candidatus Akkermansia intestinigallinarum</name>
    <dbReference type="NCBI Taxonomy" id="2838431"/>
    <lineage>
        <taxon>Bacteria</taxon>
        <taxon>Pseudomonadati</taxon>
        <taxon>Verrucomicrobiota</taxon>
        <taxon>Verrucomicrobiia</taxon>
        <taxon>Verrucomicrobiales</taxon>
        <taxon>Akkermansiaceae</taxon>
        <taxon>Akkermansia</taxon>
    </lineage>
</organism>